<feature type="compositionally biased region" description="Low complexity" evidence="1">
    <location>
        <begin position="1033"/>
        <end position="1043"/>
    </location>
</feature>
<feature type="region of interest" description="Disordered" evidence="1">
    <location>
        <begin position="794"/>
        <end position="861"/>
    </location>
</feature>
<feature type="region of interest" description="Disordered" evidence="1">
    <location>
        <begin position="337"/>
        <end position="361"/>
    </location>
</feature>
<feature type="compositionally biased region" description="Low complexity" evidence="1">
    <location>
        <begin position="1073"/>
        <end position="1083"/>
    </location>
</feature>
<feature type="region of interest" description="Disordered" evidence="1">
    <location>
        <begin position="1065"/>
        <end position="1119"/>
    </location>
</feature>
<feature type="compositionally biased region" description="Low complexity" evidence="1">
    <location>
        <begin position="512"/>
        <end position="526"/>
    </location>
</feature>
<protein>
    <submittedName>
        <fullName evidence="2">Uncharacterized protein</fullName>
    </submittedName>
</protein>
<feature type="region of interest" description="Disordered" evidence="1">
    <location>
        <begin position="511"/>
        <end position="584"/>
    </location>
</feature>
<keyword evidence="5" id="KW-1185">Reference proteome</keyword>
<evidence type="ECO:0000313" key="2">
    <source>
        <dbReference type="EMBL" id="SAM82523.1"/>
    </source>
</evidence>
<feature type="compositionally biased region" description="Low complexity" evidence="1">
    <location>
        <begin position="1090"/>
        <end position="1103"/>
    </location>
</feature>
<organism evidence="2 4">
    <name type="scientific">Ustilago bromivora</name>
    <dbReference type="NCBI Taxonomy" id="307758"/>
    <lineage>
        <taxon>Eukaryota</taxon>
        <taxon>Fungi</taxon>
        <taxon>Dikarya</taxon>
        <taxon>Basidiomycota</taxon>
        <taxon>Ustilaginomycotina</taxon>
        <taxon>Ustilaginomycetes</taxon>
        <taxon>Ustilaginales</taxon>
        <taxon>Ustilaginaceae</taxon>
        <taxon>Ustilago</taxon>
    </lineage>
</organism>
<feature type="region of interest" description="Disordered" evidence="1">
    <location>
        <begin position="973"/>
        <end position="1049"/>
    </location>
</feature>
<feature type="region of interest" description="Disordered" evidence="1">
    <location>
        <begin position="676"/>
        <end position="701"/>
    </location>
</feature>
<reference evidence="3" key="3">
    <citation type="submission" date="2018-08" db="EMBL/GenBank/DDBJ databases">
        <authorList>
            <person name="Guldener U."/>
        </authorList>
    </citation>
    <scope>NUCLEOTIDE SEQUENCE</scope>
    <source>
        <strain evidence="3">UB2</strain>
    </source>
</reference>
<feature type="region of interest" description="Disordered" evidence="1">
    <location>
        <begin position="1"/>
        <end position="28"/>
    </location>
</feature>
<feature type="compositionally biased region" description="Low complexity" evidence="1">
    <location>
        <begin position="226"/>
        <end position="250"/>
    </location>
</feature>
<dbReference type="OrthoDB" id="2551425at2759"/>
<reference evidence="4" key="2">
    <citation type="submission" date="2016-04" db="EMBL/GenBank/DDBJ databases">
        <authorList>
            <person name="Guldener U."/>
            <person name="Guldener U."/>
        </authorList>
    </citation>
    <scope>NUCLEOTIDE SEQUENCE [LARGE SCALE GENOMIC DNA]</scope>
    <source>
        <strain evidence="4">UB2112</strain>
    </source>
</reference>
<feature type="region of interest" description="Disordered" evidence="1">
    <location>
        <begin position="93"/>
        <end position="150"/>
    </location>
</feature>
<feature type="region of interest" description="Disordered" evidence="1">
    <location>
        <begin position="599"/>
        <end position="649"/>
    </location>
</feature>
<feature type="region of interest" description="Disordered" evidence="1">
    <location>
        <begin position="1136"/>
        <end position="1184"/>
    </location>
</feature>
<evidence type="ECO:0000256" key="1">
    <source>
        <dbReference type="SAM" id="MobiDB-lite"/>
    </source>
</evidence>
<sequence>MQVETPTPPAALDALSPSSKSLLTDHAGSFQVRASPLNASPRRLRRSLRLSGAPCLTPQHALNKENLGDSPINQASTSAKTLDVGLFEDDKLSSSRLNSPFSSSAARNPSPLRSQSSPLRKTSLSRRDPTLQSYDIASSSDESDDSTLVFFGKPSSAEKKKRMHYEQRVLEKRLKHKDSLDLARRRSINFNPDDTMLVDDQITHGWSWSKPTPTPLRTQMMLLSSPALSPSAPESPTKSRSSSTRPSSPETLVLHPNSSGDDGKKARQNSELISVSGAAADMEHPNEHQQELSSLKSQQTVVQLRGTSDIELLDQGQLDQKSCEKPAINPFIASQTTMPSGLQAKSPSKQPQDSPRRSQSPIRSVETLIGATMAHNRDFVSPMRSPRRSPRLSLRALQLSTSPTKSIDGGLFFGPTTPFQQSLAAAQKTTPLQLSTPFKQPTAAPAVPPSTGLSRFACLQSLAPLQAVPETPSTRVLSSKMTHQTILPSPFIPSSAFSTSLNVGPSVADVHASASRMPSRSMRTPSPAKPARSPQKLVKNITTPLMDESKVRRNLLPSKAVQAPDTPSDRFTEPKSTCEAPSKPDQIISVELHSACTPSPIKSQLFPEMSRSPRRTESQFAAQSSSARSPSMAEAGMAATPPRKVAEFKPETPCPVFRQTARRVPIHQHEADFGVKVSPEKPSYSPRRAYANSSARSNDFGVKPERVPARRVPIQPAVVSRQNPAKSGQASAPSGMRLASVASKTARVVSTGSGRIGGHNTSLPAAALSREASATNASSISGQASNLAVKQSGSKLTSATQGHSVASKASRLQRPASAVFGSKQPSPTKQARSLSGLPRPKSASATAPPSSAIGPGSRLPRPATLVALTTAARPTSRPVPMAIPRLAPFQQPLQRSATGLTAAEAPIAVAHADKEAVSVPSSSELSASDADTKSDVIMAGVVEETMLEAATSAVATIIAADRAEVKDIEEGHATSIDPHAQTAASVSKTPAVESGVKPQPVASGPTLQYRPVRPITKTANVAPVRSSSPNMAAPPTRTPSSTRPAPPVMLDPEQQRLRCLAMQEKARNRAPKTSSSVSAATSSDVEELPSSEVAPEESSPLASPEEHAQASATPSVGPGDDACVSAAFATSHFDGQDAGSATSAPSGMMGQSGLGNTMAGAATPAAAASTTGRPLRSARTVSRQLTPSATRVAPSRGRALSLNDIIAARKIDVPLSLTDQLRLADTVNKKHNEKTLARYKVTKIQRPYERPPSPDRHDHEPEACTIIDDFSSHRQGKGDVAPYSTPVKSSTAAKTGPADGHKCVRWYRPLFVGKGAHYGIRACDSNPALKSIQYELDRMGNKVPTGTSPKLSKGQSIVIYRNYFKGEPEPADD</sequence>
<proteinExistence type="predicted"/>
<feature type="region of interest" description="Disordered" evidence="1">
    <location>
        <begin position="719"/>
        <end position="739"/>
    </location>
</feature>
<evidence type="ECO:0000313" key="4">
    <source>
        <dbReference type="Proteomes" id="UP000179920"/>
    </source>
</evidence>
<feature type="compositionally biased region" description="Low complexity" evidence="1">
    <location>
        <begin position="621"/>
        <end position="635"/>
    </location>
</feature>
<evidence type="ECO:0000313" key="3">
    <source>
        <dbReference type="EMBL" id="SYW80048.1"/>
    </source>
</evidence>
<dbReference type="EMBL" id="ULHB01000061">
    <property type="protein sequence ID" value="SYW80048.1"/>
    <property type="molecule type" value="Genomic_DNA"/>
</dbReference>
<dbReference type="Proteomes" id="UP000658997">
    <property type="component" value="Unassembled WGS sequence"/>
</dbReference>
<dbReference type="EMBL" id="LT558124">
    <property type="protein sequence ID" value="SAM82523.1"/>
    <property type="molecule type" value="Genomic_DNA"/>
</dbReference>
<reference evidence="2" key="1">
    <citation type="submission" date="2016-04" db="EMBL/GenBank/DDBJ databases">
        <authorList>
            <person name="Evans L.H."/>
            <person name="Alamgir A."/>
            <person name="Owens N."/>
            <person name="Weber N.D."/>
            <person name="Virtaneva K."/>
            <person name="Barbian K."/>
            <person name="Babar A."/>
            <person name="Rosenke K."/>
        </authorList>
    </citation>
    <scope>NUCLEOTIDE SEQUENCE</scope>
    <source>
        <strain evidence="2">UB2112</strain>
    </source>
</reference>
<gene>
    <name evidence="3" type="ORF">UBRO2_03316</name>
    <name evidence="2" type="ORF">UBRO_05238</name>
</gene>
<accession>A0A1K0G4Y6</accession>
<dbReference type="Proteomes" id="UP000179920">
    <property type="component" value="Chromosome VIII"/>
</dbReference>
<name>A0A1K0G4Y6_9BASI</name>
<feature type="compositionally biased region" description="Polar residues" evidence="1">
    <location>
        <begin position="823"/>
        <end position="833"/>
    </location>
</feature>
<feature type="compositionally biased region" description="Low complexity" evidence="1">
    <location>
        <begin position="838"/>
        <end position="852"/>
    </location>
</feature>
<feature type="compositionally biased region" description="Polar residues" evidence="1">
    <location>
        <begin position="720"/>
        <end position="732"/>
    </location>
</feature>
<evidence type="ECO:0000313" key="5">
    <source>
        <dbReference type="Proteomes" id="UP000658997"/>
    </source>
</evidence>
<feature type="region of interest" description="Disordered" evidence="1">
    <location>
        <begin position="1275"/>
        <end position="1295"/>
    </location>
</feature>
<feature type="compositionally biased region" description="Low complexity" evidence="1">
    <location>
        <begin position="1157"/>
        <end position="1171"/>
    </location>
</feature>
<feature type="region of interest" description="Disordered" evidence="1">
    <location>
        <begin position="226"/>
        <end position="268"/>
    </location>
</feature>
<feature type="compositionally biased region" description="Polar residues" evidence="1">
    <location>
        <begin position="794"/>
        <end position="804"/>
    </location>
</feature>
<feature type="compositionally biased region" description="Low complexity" evidence="1">
    <location>
        <begin position="94"/>
        <end position="120"/>
    </location>
</feature>